<feature type="chain" id="PRO_5047450585" evidence="1">
    <location>
        <begin position="29"/>
        <end position="196"/>
    </location>
</feature>
<evidence type="ECO:0000313" key="3">
    <source>
        <dbReference type="Proteomes" id="UP001320766"/>
    </source>
</evidence>
<dbReference type="RefSeq" id="WP_253773258.1">
    <property type="nucleotide sequence ID" value="NZ_BAAAVE010000007.1"/>
</dbReference>
<evidence type="ECO:0000313" key="2">
    <source>
        <dbReference type="EMBL" id="MCP2349037.1"/>
    </source>
</evidence>
<name>A0ABT1K4V1_9ACTN</name>
<feature type="signal peptide" evidence="1">
    <location>
        <begin position="1"/>
        <end position="28"/>
    </location>
</feature>
<organism evidence="2 3">
    <name type="scientific">Nonomuraea roseoviolacea subsp. carminata</name>
    <dbReference type="NCBI Taxonomy" id="160689"/>
    <lineage>
        <taxon>Bacteria</taxon>
        <taxon>Bacillati</taxon>
        <taxon>Actinomycetota</taxon>
        <taxon>Actinomycetes</taxon>
        <taxon>Streptosporangiales</taxon>
        <taxon>Streptosporangiaceae</taxon>
        <taxon>Nonomuraea</taxon>
    </lineage>
</organism>
<keyword evidence="3" id="KW-1185">Reference proteome</keyword>
<sequence length="196" mass="20837">MKAINKTLTLAAVSLVAAATLHAPSAHAAAAMTATGCPAPSKAEIKRSYDAKEDKPAKGATALKGVHVGYIPKGFTHGQVVAQKHHGVTEYGYQWTDDRSEIDLKRRFLWVRVVCWPGARELADLKKLPVTLGTFTSGVKTRTIGGRQVLTKLGDGALGAGRYTGWVEREGVVVTVMAGRPHLGDLDKIIAGVKVS</sequence>
<reference evidence="2 3" key="1">
    <citation type="submission" date="2022-06" db="EMBL/GenBank/DDBJ databases">
        <title>Sequencing the genomes of 1000 actinobacteria strains.</title>
        <authorList>
            <person name="Klenk H.-P."/>
        </authorList>
    </citation>
    <scope>NUCLEOTIDE SEQUENCE [LARGE SCALE GENOMIC DNA]</scope>
    <source>
        <strain evidence="2 3">DSM 44170</strain>
    </source>
</reference>
<gene>
    <name evidence="2" type="ORF">HD595_005159</name>
</gene>
<dbReference type="EMBL" id="JAMZEC010000001">
    <property type="protein sequence ID" value="MCP2349037.1"/>
    <property type="molecule type" value="Genomic_DNA"/>
</dbReference>
<evidence type="ECO:0000256" key="1">
    <source>
        <dbReference type="SAM" id="SignalP"/>
    </source>
</evidence>
<comment type="caution">
    <text evidence="2">The sequence shown here is derived from an EMBL/GenBank/DDBJ whole genome shotgun (WGS) entry which is preliminary data.</text>
</comment>
<proteinExistence type="predicted"/>
<accession>A0ABT1K4V1</accession>
<keyword evidence="1" id="KW-0732">Signal</keyword>
<dbReference type="Proteomes" id="UP001320766">
    <property type="component" value="Unassembled WGS sequence"/>
</dbReference>
<protein>
    <submittedName>
        <fullName evidence="2">Uncharacterized protein</fullName>
    </submittedName>
</protein>